<protein>
    <submittedName>
        <fullName evidence="1">Uncharacterized protein</fullName>
    </submittedName>
</protein>
<proteinExistence type="predicted"/>
<dbReference type="Proteomes" id="UP000032142">
    <property type="component" value="Unassembled WGS sequence"/>
</dbReference>
<evidence type="ECO:0000313" key="2">
    <source>
        <dbReference type="Proteomes" id="UP000032142"/>
    </source>
</evidence>
<dbReference type="AlphaFoldDB" id="A0A0B0NWT4"/>
<evidence type="ECO:0000313" key="1">
    <source>
        <dbReference type="EMBL" id="KHG15566.1"/>
    </source>
</evidence>
<sequence>MPVCLTHMGPHARIPTCSCSSLV</sequence>
<name>A0A0B0NWT4_GOSAR</name>
<keyword evidence="2" id="KW-1185">Reference proteome</keyword>
<accession>A0A0B0NWT4</accession>
<organism evidence="1 2">
    <name type="scientific">Gossypium arboreum</name>
    <name type="common">Tree cotton</name>
    <name type="synonym">Gossypium nanking</name>
    <dbReference type="NCBI Taxonomy" id="29729"/>
    <lineage>
        <taxon>Eukaryota</taxon>
        <taxon>Viridiplantae</taxon>
        <taxon>Streptophyta</taxon>
        <taxon>Embryophyta</taxon>
        <taxon>Tracheophyta</taxon>
        <taxon>Spermatophyta</taxon>
        <taxon>Magnoliopsida</taxon>
        <taxon>eudicotyledons</taxon>
        <taxon>Gunneridae</taxon>
        <taxon>Pentapetalae</taxon>
        <taxon>rosids</taxon>
        <taxon>malvids</taxon>
        <taxon>Malvales</taxon>
        <taxon>Malvaceae</taxon>
        <taxon>Malvoideae</taxon>
        <taxon>Gossypium</taxon>
    </lineage>
</organism>
<dbReference type="EMBL" id="KN404069">
    <property type="protein sequence ID" value="KHG15566.1"/>
    <property type="molecule type" value="Genomic_DNA"/>
</dbReference>
<reference evidence="2" key="1">
    <citation type="submission" date="2014-09" db="EMBL/GenBank/DDBJ databases">
        <authorList>
            <person name="Mudge J."/>
            <person name="Ramaraj T."/>
            <person name="Lindquist I.E."/>
            <person name="Bharti A.K."/>
            <person name="Sundararajan A."/>
            <person name="Cameron C.T."/>
            <person name="Woodward J.E."/>
            <person name="May G.D."/>
            <person name="Brubaker C."/>
            <person name="Broadhvest J."/>
            <person name="Wilkins T.A."/>
        </authorList>
    </citation>
    <scope>NUCLEOTIDE SEQUENCE</scope>
    <source>
        <strain evidence="2">cv. AKA8401</strain>
    </source>
</reference>
<gene>
    <name evidence="1" type="ORF">F383_23335</name>
</gene>